<keyword evidence="1" id="KW-0472">Membrane</keyword>
<sequence>MFKIMLLLHVIGAAGMGFYLILPALVGKVTKLTGAGQEGLAAGLSSANRIAQYFLIVQLLTGGYLMSQSDYSVAWMIIATVGFLAIAALGGIASKPLKLIGTSIRDGQSAAAHIGKARTLSFIILIIYVVILYFMVNPIYK</sequence>
<dbReference type="OrthoDB" id="2886943at2"/>
<keyword evidence="1" id="KW-1133">Transmembrane helix</keyword>
<evidence type="ECO:0000313" key="3">
    <source>
        <dbReference type="Proteomes" id="UP000005387"/>
    </source>
</evidence>
<dbReference type="STRING" id="717606.PaecuDRAFT_3766"/>
<dbReference type="Proteomes" id="UP000005387">
    <property type="component" value="Unassembled WGS sequence"/>
</dbReference>
<dbReference type="AlphaFoldDB" id="E0IDM5"/>
<feature type="transmembrane region" description="Helical" evidence="1">
    <location>
        <begin position="6"/>
        <end position="29"/>
    </location>
</feature>
<evidence type="ECO:0008006" key="4">
    <source>
        <dbReference type="Google" id="ProtNLM"/>
    </source>
</evidence>
<keyword evidence="3" id="KW-1185">Reference proteome</keyword>
<protein>
    <recommendedName>
        <fullName evidence="4">DUF2269 family protein</fullName>
    </recommendedName>
</protein>
<organism evidence="2 3">
    <name type="scientific">Paenibacillus curdlanolyticus YK9</name>
    <dbReference type="NCBI Taxonomy" id="717606"/>
    <lineage>
        <taxon>Bacteria</taxon>
        <taxon>Bacillati</taxon>
        <taxon>Bacillota</taxon>
        <taxon>Bacilli</taxon>
        <taxon>Bacillales</taxon>
        <taxon>Paenibacillaceae</taxon>
        <taxon>Paenibacillus</taxon>
    </lineage>
</organism>
<dbReference type="eggNOG" id="ENOG503380J">
    <property type="taxonomic scope" value="Bacteria"/>
</dbReference>
<gene>
    <name evidence="2" type="ORF">PaecuDRAFT_3766</name>
</gene>
<feature type="transmembrane region" description="Helical" evidence="1">
    <location>
        <begin position="73"/>
        <end position="94"/>
    </location>
</feature>
<feature type="transmembrane region" description="Helical" evidence="1">
    <location>
        <begin position="115"/>
        <end position="136"/>
    </location>
</feature>
<evidence type="ECO:0000256" key="1">
    <source>
        <dbReference type="SAM" id="Phobius"/>
    </source>
</evidence>
<dbReference type="EMBL" id="AEDD01000011">
    <property type="protein sequence ID" value="EFM09229.1"/>
    <property type="molecule type" value="Genomic_DNA"/>
</dbReference>
<name>E0IDM5_9BACL</name>
<keyword evidence="1" id="KW-0812">Transmembrane</keyword>
<accession>E0IDM5</accession>
<proteinExistence type="predicted"/>
<reference evidence="2 3" key="1">
    <citation type="submission" date="2010-07" db="EMBL/GenBank/DDBJ databases">
        <title>The draft genome of Paenibacillus curdlanolyticus YK9.</title>
        <authorList>
            <consortium name="US DOE Joint Genome Institute (JGI-PGF)"/>
            <person name="Lucas S."/>
            <person name="Copeland A."/>
            <person name="Lapidus A."/>
            <person name="Cheng J.-F."/>
            <person name="Bruce D."/>
            <person name="Goodwin L."/>
            <person name="Pitluck S."/>
            <person name="Land M.L."/>
            <person name="Hauser L."/>
            <person name="Chang Y.-J."/>
            <person name="Jeffries C."/>
            <person name="Anderson I.J."/>
            <person name="Johnson E."/>
            <person name="Loganathan U."/>
            <person name="Mulhopadhyay B."/>
            <person name="Kyrpides N."/>
            <person name="Woyke T.J."/>
        </authorList>
    </citation>
    <scope>NUCLEOTIDE SEQUENCE [LARGE SCALE GENOMIC DNA]</scope>
    <source>
        <strain evidence="2 3">YK9</strain>
    </source>
</reference>
<evidence type="ECO:0000313" key="2">
    <source>
        <dbReference type="EMBL" id="EFM09229.1"/>
    </source>
</evidence>
<dbReference type="RefSeq" id="WP_006039752.1">
    <property type="nucleotide sequence ID" value="NZ_AEDD01000011.1"/>
</dbReference>